<comment type="caution">
    <text evidence="2">The sequence shown here is derived from an EMBL/GenBank/DDBJ whole genome shotgun (WGS) entry which is preliminary data.</text>
</comment>
<protein>
    <recommendedName>
        <fullName evidence="4">F-box domain-containing protein</fullName>
    </recommendedName>
</protein>
<evidence type="ECO:0008006" key="4">
    <source>
        <dbReference type="Google" id="ProtNLM"/>
    </source>
</evidence>
<reference evidence="2" key="1">
    <citation type="submission" date="2020-05" db="EMBL/GenBank/DDBJ databases">
        <title>Mycena genomes resolve the evolution of fungal bioluminescence.</title>
        <authorList>
            <person name="Tsai I.J."/>
        </authorList>
    </citation>
    <scope>NUCLEOTIDE SEQUENCE</scope>
    <source>
        <strain evidence="2">CCC161011</strain>
    </source>
</reference>
<organism evidence="2 3">
    <name type="scientific">Mycena venus</name>
    <dbReference type="NCBI Taxonomy" id="2733690"/>
    <lineage>
        <taxon>Eukaryota</taxon>
        <taxon>Fungi</taxon>
        <taxon>Dikarya</taxon>
        <taxon>Basidiomycota</taxon>
        <taxon>Agaricomycotina</taxon>
        <taxon>Agaricomycetes</taxon>
        <taxon>Agaricomycetidae</taxon>
        <taxon>Agaricales</taxon>
        <taxon>Marasmiineae</taxon>
        <taxon>Mycenaceae</taxon>
        <taxon>Mycena</taxon>
    </lineage>
</organism>
<dbReference type="Gene3D" id="3.80.10.10">
    <property type="entry name" value="Ribonuclease Inhibitor"/>
    <property type="match status" value="1"/>
</dbReference>
<keyword evidence="3" id="KW-1185">Reference proteome</keyword>
<name>A0A8H7CRJ4_9AGAR</name>
<evidence type="ECO:0000313" key="3">
    <source>
        <dbReference type="Proteomes" id="UP000620124"/>
    </source>
</evidence>
<evidence type="ECO:0000313" key="2">
    <source>
        <dbReference type="EMBL" id="KAF7347575.1"/>
    </source>
</evidence>
<evidence type="ECO:0000256" key="1">
    <source>
        <dbReference type="SAM" id="MobiDB-lite"/>
    </source>
</evidence>
<feature type="compositionally biased region" description="Acidic residues" evidence="1">
    <location>
        <begin position="467"/>
        <end position="480"/>
    </location>
</feature>
<dbReference type="Proteomes" id="UP000620124">
    <property type="component" value="Unassembled WGS sequence"/>
</dbReference>
<dbReference type="InterPro" id="IPR032675">
    <property type="entry name" value="LRR_dom_sf"/>
</dbReference>
<sequence length="493" mass="55552">MPSLRSSSSRSIWSRIPPELAAEIAAHNADDVASLRAMSLVSKGMRSFAIEHLFTVIHFACAQDLTFWGAMIRRTPRLQHIVKKVKFSDPNKRWMKRHRKVRSPKPLSSATVPPKVPIMPNVRVVEWEEDDENIVEISATMATAYMTLFPNTEELYLSGMTFDGFSEMSLNLTNSSLDGFDELATLLGTCAKLRVLSFRDTDVDEGLGLDNGKRPKFNLTALEELRVIECGDTEFAEFDFLVQLVEASRPNELKSMTFAQGFDFGGDEPCSLLAMDKLLRLAAPSLVDLTILLDDTAGYDLSESLEMLSRLPPFPTLDTLSLVLDDRTQEVLNALQSAPKLTRLDFRMIFAGDDDDDIRDDFRDIIGEAFPWGGSESMRSVLTRKFPLTQRIGFYFCVPRNSAIHFRRGFRRRMERELKDRLEETNAGLGDLLEVGWLDTNFDPVVYSKTNGKPTTWKFPPGSPEPPTEESDCESDTDSDLDGLERVIHALLD</sequence>
<gene>
    <name evidence="2" type="ORF">MVEN_01514100</name>
</gene>
<dbReference type="EMBL" id="JACAZI010000012">
    <property type="protein sequence ID" value="KAF7347575.1"/>
    <property type="molecule type" value="Genomic_DNA"/>
</dbReference>
<feature type="region of interest" description="Disordered" evidence="1">
    <location>
        <begin position="453"/>
        <end position="480"/>
    </location>
</feature>
<dbReference type="SUPFAM" id="SSF52047">
    <property type="entry name" value="RNI-like"/>
    <property type="match status" value="1"/>
</dbReference>
<proteinExistence type="predicted"/>
<accession>A0A8H7CRJ4</accession>
<dbReference type="OrthoDB" id="2919494at2759"/>
<dbReference type="AlphaFoldDB" id="A0A8H7CRJ4"/>